<evidence type="ECO:0000259" key="4">
    <source>
        <dbReference type="PROSITE" id="PS51077"/>
    </source>
</evidence>
<proteinExistence type="predicted"/>
<feature type="domain" description="HTH iclR-type" evidence="4">
    <location>
        <begin position="7"/>
        <end position="67"/>
    </location>
</feature>
<keyword evidence="2" id="KW-0238">DNA-binding</keyword>
<dbReference type="PANTHER" id="PTHR30136:SF35">
    <property type="entry name" value="HTH-TYPE TRANSCRIPTIONAL REGULATOR RV1719"/>
    <property type="match status" value="1"/>
</dbReference>
<dbReference type="PANTHER" id="PTHR30136">
    <property type="entry name" value="HELIX-TURN-HELIX TRANSCRIPTIONAL REGULATOR, ICLR FAMILY"/>
    <property type="match status" value="1"/>
</dbReference>
<comment type="caution">
    <text evidence="6">The sequence shown here is derived from an EMBL/GenBank/DDBJ whole genome shotgun (WGS) entry which is preliminary data.</text>
</comment>
<protein>
    <submittedName>
        <fullName evidence="6">IclR family transcriptional regulator</fullName>
    </submittedName>
</protein>
<gene>
    <name evidence="6" type="ORF">EDD29_6749</name>
</gene>
<dbReference type="GO" id="GO:0003677">
    <property type="term" value="F:DNA binding"/>
    <property type="evidence" value="ECO:0007669"/>
    <property type="project" value="UniProtKB-KW"/>
</dbReference>
<evidence type="ECO:0000256" key="2">
    <source>
        <dbReference type="ARBA" id="ARBA00023125"/>
    </source>
</evidence>
<dbReference type="Pfam" id="PF09339">
    <property type="entry name" value="HTH_IclR"/>
    <property type="match status" value="1"/>
</dbReference>
<keyword evidence="1" id="KW-0805">Transcription regulation</keyword>
<dbReference type="SUPFAM" id="SSF46785">
    <property type="entry name" value="Winged helix' DNA-binding domain"/>
    <property type="match status" value="1"/>
</dbReference>
<evidence type="ECO:0000256" key="1">
    <source>
        <dbReference type="ARBA" id="ARBA00023015"/>
    </source>
</evidence>
<feature type="domain" description="IclR-ED" evidence="5">
    <location>
        <begin position="68"/>
        <end position="219"/>
    </location>
</feature>
<dbReference type="PROSITE" id="PS51078">
    <property type="entry name" value="ICLR_ED"/>
    <property type="match status" value="1"/>
</dbReference>
<dbReference type="Gene3D" id="3.30.450.40">
    <property type="match status" value="2"/>
</dbReference>
<dbReference type="SUPFAM" id="SSF55781">
    <property type="entry name" value="GAF domain-like"/>
    <property type="match status" value="1"/>
</dbReference>
<dbReference type="GO" id="GO:0003700">
    <property type="term" value="F:DNA-binding transcription factor activity"/>
    <property type="evidence" value="ECO:0007669"/>
    <property type="project" value="TreeGrafter"/>
</dbReference>
<name>A0A3N1D6A3_9ACTN</name>
<accession>A0A3N1D6A3</accession>
<dbReference type="InterPro" id="IPR029016">
    <property type="entry name" value="GAF-like_dom_sf"/>
</dbReference>
<dbReference type="AlphaFoldDB" id="A0A3N1D6A3"/>
<dbReference type="InterPro" id="IPR014757">
    <property type="entry name" value="Tscrpt_reg_IclR_C"/>
</dbReference>
<dbReference type="Gene3D" id="1.10.10.10">
    <property type="entry name" value="Winged helix-like DNA-binding domain superfamily/Winged helix DNA-binding domain"/>
    <property type="match status" value="1"/>
</dbReference>
<dbReference type="InterPro" id="IPR036388">
    <property type="entry name" value="WH-like_DNA-bd_sf"/>
</dbReference>
<dbReference type="RefSeq" id="WP_211360064.1">
    <property type="nucleotide sequence ID" value="NZ_RJKE01000001.1"/>
</dbReference>
<dbReference type="SMART" id="SM00346">
    <property type="entry name" value="HTH_ICLR"/>
    <property type="match status" value="1"/>
</dbReference>
<keyword evidence="7" id="KW-1185">Reference proteome</keyword>
<dbReference type="GO" id="GO:0045892">
    <property type="term" value="P:negative regulation of DNA-templated transcription"/>
    <property type="evidence" value="ECO:0007669"/>
    <property type="project" value="TreeGrafter"/>
</dbReference>
<dbReference type="PROSITE" id="PS51077">
    <property type="entry name" value="HTH_ICLR"/>
    <property type="match status" value="1"/>
</dbReference>
<dbReference type="InterPro" id="IPR036390">
    <property type="entry name" value="WH_DNA-bd_sf"/>
</dbReference>
<organism evidence="6 7">
    <name type="scientific">Actinocorallia herbida</name>
    <dbReference type="NCBI Taxonomy" id="58109"/>
    <lineage>
        <taxon>Bacteria</taxon>
        <taxon>Bacillati</taxon>
        <taxon>Actinomycetota</taxon>
        <taxon>Actinomycetes</taxon>
        <taxon>Streptosporangiales</taxon>
        <taxon>Thermomonosporaceae</taxon>
        <taxon>Actinocorallia</taxon>
    </lineage>
</organism>
<keyword evidence="3" id="KW-0804">Transcription</keyword>
<evidence type="ECO:0000259" key="5">
    <source>
        <dbReference type="PROSITE" id="PS51078"/>
    </source>
</evidence>
<dbReference type="Proteomes" id="UP000272400">
    <property type="component" value="Unassembled WGS sequence"/>
</dbReference>
<dbReference type="InterPro" id="IPR050707">
    <property type="entry name" value="HTH_MetabolicPath_Reg"/>
</dbReference>
<evidence type="ECO:0000313" key="7">
    <source>
        <dbReference type="Proteomes" id="UP000272400"/>
    </source>
</evidence>
<sequence>MTTPPKDSAAARVLTLLEHVADGGGTANLSDLARATGLNRITAMRLVADLEDLGVLERTGSDHRLGSRLLRLAASALSGQDLTSLGQRALDALSTTLGVSAYLVVANETHLTYLLRSIPDTPLVSHIGIGTVVPLDATTGGRAIAAARTGDNACTWSHSGYEPGIDSVAAPVVPAPGSPVAAISLAAPAGVLDPTPARRTEVEQALRTAAYDLAALLTTTRS</sequence>
<evidence type="ECO:0000256" key="3">
    <source>
        <dbReference type="ARBA" id="ARBA00023163"/>
    </source>
</evidence>
<reference evidence="6 7" key="1">
    <citation type="submission" date="2018-11" db="EMBL/GenBank/DDBJ databases">
        <title>Sequencing the genomes of 1000 actinobacteria strains.</title>
        <authorList>
            <person name="Klenk H.-P."/>
        </authorList>
    </citation>
    <scope>NUCLEOTIDE SEQUENCE [LARGE SCALE GENOMIC DNA]</scope>
    <source>
        <strain evidence="6 7">DSM 44254</strain>
    </source>
</reference>
<dbReference type="EMBL" id="RJKE01000001">
    <property type="protein sequence ID" value="ROO89062.1"/>
    <property type="molecule type" value="Genomic_DNA"/>
</dbReference>
<evidence type="ECO:0000313" key="6">
    <source>
        <dbReference type="EMBL" id="ROO89062.1"/>
    </source>
</evidence>
<dbReference type="InterPro" id="IPR005471">
    <property type="entry name" value="Tscrpt_reg_IclR_N"/>
</dbReference>